<feature type="region of interest" description="Disordered" evidence="1">
    <location>
        <begin position="34"/>
        <end position="60"/>
    </location>
</feature>
<dbReference type="RefSeq" id="XP_053025078.1">
    <property type="nucleotide sequence ID" value="XM_053161098.1"/>
</dbReference>
<gene>
    <name evidence="2" type="ORF">PtA15_11A212</name>
</gene>
<evidence type="ECO:0000313" key="3">
    <source>
        <dbReference type="Proteomes" id="UP001164743"/>
    </source>
</evidence>
<sequence length="60" mass="6691">MKRKTSAVEFSHTIQGLNELSTFSQLIQITPQTASSMGGLEEAQSNLRPHKPKFDKESTQ</sequence>
<dbReference type="Proteomes" id="UP001164743">
    <property type="component" value="Chromosome 11A"/>
</dbReference>
<accession>A0ABY7CX71</accession>
<proteinExistence type="predicted"/>
<dbReference type="EMBL" id="CP110431">
    <property type="protein sequence ID" value="WAQ89523.1"/>
    <property type="molecule type" value="Genomic_DNA"/>
</dbReference>
<name>A0ABY7CX71_9BASI</name>
<organism evidence="2 3">
    <name type="scientific">Puccinia triticina</name>
    <dbReference type="NCBI Taxonomy" id="208348"/>
    <lineage>
        <taxon>Eukaryota</taxon>
        <taxon>Fungi</taxon>
        <taxon>Dikarya</taxon>
        <taxon>Basidiomycota</taxon>
        <taxon>Pucciniomycotina</taxon>
        <taxon>Pucciniomycetes</taxon>
        <taxon>Pucciniales</taxon>
        <taxon>Pucciniaceae</taxon>
        <taxon>Puccinia</taxon>
    </lineage>
</organism>
<reference evidence="2" key="1">
    <citation type="submission" date="2022-10" db="EMBL/GenBank/DDBJ databases">
        <title>Puccinia triticina Genome sequencing and assembly.</title>
        <authorList>
            <person name="Li C."/>
        </authorList>
    </citation>
    <scope>NUCLEOTIDE SEQUENCE</scope>
    <source>
        <strain evidence="2">Pt15</strain>
    </source>
</reference>
<evidence type="ECO:0000256" key="1">
    <source>
        <dbReference type="SAM" id="MobiDB-lite"/>
    </source>
</evidence>
<keyword evidence="3" id="KW-1185">Reference proteome</keyword>
<dbReference type="GeneID" id="77801993"/>
<evidence type="ECO:0000313" key="2">
    <source>
        <dbReference type="EMBL" id="WAQ89523.1"/>
    </source>
</evidence>
<protein>
    <submittedName>
        <fullName evidence="2">Uncharacterized protein</fullName>
    </submittedName>
</protein>